<dbReference type="EMBL" id="LHXK01000004">
    <property type="protein sequence ID" value="KXA90488.1"/>
    <property type="molecule type" value="Genomic_DNA"/>
</dbReference>
<dbReference type="NCBIfam" id="NF005679">
    <property type="entry name" value="PRK07475.1"/>
    <property type="match status" value="1"/>
</dbReference>
<keyword evidence="2" id="KW-1185">Reference proteome</keyword>
<gene>
    <name evidence="1" type="ORF">AKJ61_00555</name>
</gene>
<dbReference type="Pfam" id="PF01177">
    <property type="entry name" value="Asp_Glu_race"/>
    <property type="match status" value="1"/>
</dbReference>
<sequence length="254" mass="27393">MTRFSPKKAGFGGNISTSEGQAIAGNAIGILVLDANYPLVPGNVANATTFNFPVHYKILEGVDSPPVIKGDPSVLDQIIGDAKQLEKQGVRAVVGACGYFGHYQKEVAEKLNVPTFLSSLTQVPTIKQGLKTGEKLGIICADSDNFGEELMKSCGINSTDDIVVTGAQNSPEFMSILESKGTFNNTKLKREIIGLVKELITENEDIGALLLECSDLPPYAYAIQEVAEMPVFDYTTMINWVYNATVRTNFSGFV</sequence>
<organism evidence="1 2">
    <name type="scientific">candidate division MSBL1 archaeon SCGC-AAA259B11</name>
    <dbReference type="NCBI Taxonomy" id="1698260"/>
    <lineage>
        <taxon>Archaea</taxon>
        <taxon>Methanobacteriati</taxon>
        <taxon>Methanobacteriota</taxon>
        <taxon>candidate division MSBL1</taxon>
    </lineage>
</organism>
<name>A0A133U8I4_9EURY</name>
<evidence type="ECO:0000313" key="1">
    <source>
        <dbReference type="EMBL" id="KXA90488.1"/>
    </source>
</evidence>
<dbReference type="PATRIC" id="fig|1698260.3.peg.518"/>
<evidence type="ECO:0000313" key="2">
    <source>
        <dbReference type="Proteomes" id="UP000070184"/>
    </source>
</evidence>
<dbReference type="Proteomes" id="UP000070184">
    <property type="component" value="Unassembled WGS sequence"/>
</dbReference>
<protein>
    <recommendedName>
        <fullName evidence="3">Aspartate/glutamate racemase family protein</fullName>
    </recommendedName>
</protein>
<dbReference type="InterPro" id="IPR015942">
    <property type="entry name" value="Asp/Glu/hydantoin_racemase"/>
</dbReference>
<proteinExistence type="predicted"/>
<dbReference type="GO" id="GO:0047661">
    <property type="term" value="F:amino-acid racemase activity"/>
    <property type="evidence" value="ECO:0007669"/>
    <property type="project" value="InterPro"/>
</dbReference>
<dbReference type="AlphaFoldDB" id="A0A133U8I4"/>
<accession>A0A133U8I4</accession>
<reference evidence="1 2" key="1">
    <citation type="journal article" date="2016" name="Sci. Rep.">
        <title>Metabolic traits of an uncultured archaeal lineage -MSBL1- from brine pools of the Red Sea.</title>
        <authorList>
            <person name="Mwirichia R."/>
            <person name="Alam I."/>
            <person name="Rashid M."/>
            <person name="Vinu M."/>
            <person name="Ba-Alawi W."/>
            <person name="Anthony Kamau A."/>
            <person name="Kamanda Ngugi D."/>
            <person name="Goker M."/>
            <person name="Klenk H.P."/>
            <person name="Bajic V."/>
            <person name="Stingl U."/>
        </authorList>
    </citation>
    <scope>NUCLEOTIDE SEQUENCE [LARGE SCALE GENOMIC DNA]</scope>
    <source>
        <strain evidence="1">SCGC-AAA259B11</strain>
    </source>
</reference>
<evidence type="ECO:0008006" key="3">
    <source>
        <dbReference type="Google" id="ProtNLM"/>
    </source>
</evidence>
<comment type="caution">
    <text evidence="1">The sequence shown here is derived from an EMBL/GenBank/DDBJ whole genome shotgun (WGS) entry which is preliminary data.</text>
</comment>